<protein>
    <recommendedName>
        <fullName evidence="3">Transposase DDE domain-containing protein</fullName>
    </recommendedName>
</protein>
<proteinExistence type="predicted"/>
<organism evidence="1 2">
    <name type="scientific">Bradyrhizobium guangzhouense</name>
    <dbReference type="NCBI Taxonomy" id="1325095"/>
    <lineage>
        <taxon>Bacteria</taxon>
        <taxon>Pseudomonadati</taxon>
        <taxon>Pseudomonadota</taxon>
        <taxon>Alphaproteobacteria</taxon>
        <taxon>Hyphomicrobiales</taxon>
        <taxon>Nitrobacteraceae</taxon>
        <taxon>Bradyrhizobium</taxon>
    </lineage>
</organism>
<evidence type="ECO:0000313" key="2">
    <source>
        <dbReference type="Proteomes" id="UP000290401"/>
    </source>
</evidence>
<dbReference type="Proteomes" id="UP000290401">
    <property type="component" value="Unassembled WGS sequence"/>
</dbReference>
<sequence length="63" mass="7043">MRGLVLRVHAIKTAASNLIVAFRRSLRRHCEELLRRSNPDCRCGGSLDCFAALAMTSPKLSSW</sequence>
<accession>A0ABY0DXV3</accession>
<reference evidence="1 2" key="1">
    <citation type="submission" date="2018-10" db="EMBL/GenBank/DDBJ databases">
        <title>Bradyrhizobium sp. nov., effective nodules isolated from peanut in China.</title>
        <authorList>
            <person name="Li Y."/>
        </authorList>
    </citation>
    <scope>NUCLEOTIDE SEQUENCE [LARGE SCALE GENOMIC DNA]</scope>
    <source>
        <strain evidence="1 2">CCBAU 53426</strain>
    </source>
</reference>
<dbReference type="EMBL" id="RDQZ01000050">
    <property type="protein sequence ID" value="RXH05318.1"/>
    <property type="molecule type" value="Genomic_DNA"/>
</dbReference>
<evidence type="ECO:0000313" key="1">
    <source>
        <dbReference type="EMBL" id="RXH05318.1"/>
    </source>
</evidence>
<gene>
    <name evidence="1" type="ORF">EAS56_35765</name>
</gene>
<name>A0ABY0DXV3_9BRAD</name>
<comment type="caution">
    <text evidence="1">The sequence shown here is derived from an EMBL/GenBank/DDBJ whole genome shotgun (WGS) entry which is preliminary data.</text>
</comment>
<keyword evidence="2" id="KW-1185">Reference proteome</keyword>
<evidence type="ECO:0008006" key="3">
    <source>
        <dbReference type="Google" id="ProtNLM"/>
    </source>
</evidence>